<reference evidence="2 3" key="1">
    <citation type="submission" date="2016-02" db="EMBL/GenBank/DDBJ databases">
        <title>Draft Genome for Tepidibacillus decaturensis nov. sp. Strain Z9, an Anaerobic, Moderately Thermophilic and Heterotrophic Bacterium from Deep Subsurface of the Illinois Basin, USA.</title>
        <authorList>
            <person name="Dong Y."/>
            <person name="Chang J.Y."/>
            <person name="Sanford R."/>
            <person name="Fouke B.W."/>
        </authorList>
    </citation>
    <scope>NUCLEOTIDE SEQUENCE [LARGE SCALE GENOMIC DNA]</scope>
    <source>
        <strain evidence="2 3">Z9</strain>
    </source>
</reference>
<gene>
    <name evidence="2" type="ORF">U473_09600</name>
</gene>
<feature type="signal peptide" evidence="1">
    <location>
        <begin position="1"/>
        <end position="24"/>
    </location>
</feature>
<dbReference type="EMBL" id="LSKU01000001">
    <property type="protein sequence ID" value="KXG44227.1"/>
    <property type="molecule type" value="Genomic_DNA"/>
</dbReference>
<dbReference type="RefSeq" id="WP_068725685.1">
    <property type="nucleotide sequence ID" value="NZ_LSKU01000001.1"/>
</dbReference>
<keyword evidence="1" id="KW-0732">Signal</keyword>
<evidence type="ECO:0000256" key="1">
    <source>
        <dbReference type="SAM" id="SignalP"/>
    </source>
</evidence>
<proteinExistence type="predicted"/>
<evidence type="ECO:0000313" key="3">
    <source>
        <dbReference type="Proteomes" id="UP000070352"/>
    </source>
</evidence>
<organism evidence="2 3">
    <name type="scientific">Tepidibacillus decaturensis</name>
    <dbReference type="NCBI Taxonomy" id="1413211"/>
    <lineage>
        <taxon>Bacteria</taxon>
        <taxon>Bacillati</taxon>
        <taxon>Bacillota</taxon>
        <taxon>Bacilli</taxon>
        <taxon>Bacillales</taxon>
        <taxon>Bacillaceae</taxon>
        <taxon>Tepidibacillus</taxon>
    </lineage>
</organism>
<dbReference type="OrthoDB" id="2962955at2"/>
<accession>A0A135L5N5</accession>
<feature type="chain" id="PRO_5038838051" evidence="1">
    <location>
        <begin position="25"/>
        <end position="238"/>
    </location>
</feature>
<keyword evidence="3" id="KW-1185">Reference proteome</keyword>
<dbReference type="AlphaFoldDB" id="A0A135L5N5"/>
<name>A0A135L5N5_9BACI</name>
<evidence type="ECO:0000313" key="2">
    <source>
        <dbReference type="EMBL" id="KXG44227.1"/>
    </source>
</evidence>
<comment type="caution">
    <text evidence="2">The sequence shown here is derived from an EMBL/GenBank/DDBJ whole genome shotgun (WGS) entry which is preliminary data.</text>
</comment>
<protein>
    <submittedName>
        <fullName evidence="2">Uncharacterized protein</fullName>
    </submittedName>
</protein>
<dbReference type="Proteomes" id="UP000070352">
    <property type="component" value="Unassembled WGS sequence"/>
</dbReference>
<sequence length="238" mass="25979">MKALIKFLVLILSLMIPIFGQVSAASSLDNITKEQIREIKENLTEMGVDEKTQNSLINKLKEGQIWDSMNVKMKDKGITNTILKTDANGTKVQSTKTVYPDGSVNVVNITIPSPELDSEFSVQDVSGGTASCGSGYCNYYGVKVDGGNGIVNASFLADYTFVDGGYDYISKAYQPRVEVYFGSFSDVTGPVILRAKETSYQSARAYLKWTFNNDAGSAVQYLNLDVQQDTASSSFVTN</sequence>